<protein>
    <recommendedName>
        <fullName evidence="2">Glycosyltransferase RgtA/B/C/D-like domain-containing protein</fullName>
    </recommendedName>
</protein>
<dbReference type="Pfam" id="PF13231">
    <property type="entry name" value="PMT_2"/>
    <property type="match status" value="1"/>
</dbReference>
<proteinExistence type="predicted"/>
<dbReference type="EMBL" id="CP036299">
    <property type="protein sequence ID" value="QDV29784.1"/>
    <property type="molecule type" value="Genomic_DNA"/>
</dbReference>
<feature type="transmembrane region" description="Helical" evidence="1">
    <location>
        <begin position="472"/>
        <end position="490"/>
    </location>
</feature>
<keyword evidence="1" id="KW-0472">Membrane</keyword>
<keyword evidence="1" id="KW-1133">Transmembrane helix</keyword>
<dbReference type="Proteomes" id="UP000315349">
    <property type="component" value="Chromosome"/>
</dbReference>
<dbReference type="KEGG" id="peh:Spb1_17010"/>
<evidence type="ECO:0000313" key="3">
    <source>
        <dbReference type="EMBL" id="QDV29784.1"/>
    </source>
</evidence>
<feature type="transmembrane region" description="Helical" evidence="1">
    <location>
        <begin position="378"/>
        <end position="397"/>
    </location>
</feature>
<sequence>MIATASQPNLTLSAIRHKIPVYSWLALFLAMGLLGYASFQIQATSSITFDETFYLNAGVRTVASGTLDPAICDCGVAPLPIIICYLPPLLLSRNEYRHEVWVGQNDDPQLIIWPRRLNTLLVGMPLLIVIWLWLGRKCGPAGASLGVLMTATSPTIQAHAALATTDLSFALFGLLGILALAHYLERPTWVRLGILAIAMAACLSAKYSGVFLFPVAGLMFLGRALRDQNVTKKKLTPTNETSTEKSVESASVSQLSQGWWPVVRQTFVTYTLLLLLVIPLWWAFHGFSFTGPLKNVPLEVTPPDSPWVEMLGRGPWADWIMDQAHRRWKRPAPIAGVLFQYLHNKSGHTAFLMGETSLTGWRTYFPCTIGFKSTPSELILIALLLFGTISLRLAGCISWSKLDFSRRCLWLSLAVLAALLLFARINIGHRYVLILYPLFIMLGIDTIFMIYRNYIDRFPNTNGTSKAHWPRIIFTLSTSLLLAMQFWSSWSIQPHALSYFNGLCGGPEQGGRLLLDSNIDWGQDLPTLQQLLSSEDSSKVALQYFGTALPTAYGIEADPTKALRQPLEDYELLAISVTHLGGLYVFGNDPYQKFRTWQPDARAGYSINLYRLDTPERKAAFAQAIQEHEKARTQSLLKQ</sequence>
<keyword evidence="1" id="KW-0812">Transmembrane</keyword>
<evidence type="ECO:0000259" key="2">
    <source>
        <dbReference type="Pfam" id="PF13231"/>
    </source>
</evidence>
<feature type="transmembrane region" description="Helical" evidence="1">
    <location>
        <begin position="156"/>
        <end position="180"/>
    </location>
</feature>
<reference evidence="3 4" key="1">
    <citation type="submission" date="2019-02" db="EMBL/GenBank/DDBJ databases">
        <title>Deep-cultivation of Planctomycetes and their phenomic and genomic characterization uncovers novel biology.</title>
        <authorList>
            <person name="Wiegand S."/>
            <person name="Jogler M."/>
            <person name="Boedeker C."/>
            <person name="Pinto D."/>
            <person name="Vollmers J."/>
            <person name="Rivas-Marin E."/>
            <person name="Kohn T."/>
            <person name="Peeters S.H."/>
            <person name="Heuer A."/>
            <person name="Rast P."/>
            <person name="Oberbeckmann S."/>
            <person name="Bunk B."/>
            <person name="Jeske O."/>
            <person name="Meyerdierks A."/>
            <person name="Storesund J.E."/>
            <person name="Kallscheuer N."/>
            <person name="Luecker S."/>
            <person name="Lage O.M."/>
            <person name="Pohl T."/>
            <person name="Merkel B.J."/>
            <person name="Hornburger P."/>
            <person name="Mueller R.-W."/>
            <person name="Bruemmer F."/>
            <person name="Labrenz M."/>
            <person name="Spormann A.M."/>
            <person name="Op den Camp H."/>
            <person name="Overmann J."/>
            <person name="Amann R."/>
            <person name="Jetten M.S.M."/>
            <person name="Mascher T."/>
            <person name="Medema M.H."/>
            <person name="Devos D.P."/>
            <person name="Kaster A.-K."/>
            <person name="Ovreas L."/>
            <person name="Rohde M."/>
            <person name="Galperin M.Y."/>
            <person name="Jogler C."/>
        </authorList>
    </citation>
    <scope>NUCLEOTIDE SEQUENCE [LARGE SCALE GENOMIC DNA]</scope>
    <source>
        <strain evidence="3 4">Spb1</strain>
    </source>
</reference>
<organism evidence="3 4">
    <name type="scientific">Planctopirus ephydatiae</name>
    <dbReference type="NCBI Taxonomy" id="2528019"/>
    <lineage>
        <taxon>Bacteria</taxon>
        <taxon>Pseudomonadati</taxon>
        <taxon>Planctomycetota</taxon>
        <taxon>Planctomycetia</taxon>
        <taxon>Planctomycetales</taxon>
        <taxon>Planctomycetaceae</taxon>
        <taxon>Planctopirus</taxon>
    </lineage>
</organism>
<dbReference type="OrthoDB" id="224989at2"/>
<feature type="domain" description="Glycosyltransferase RgtA/B/C/D-like" evidence="2">
    <location>
        <begin position="113"/>
        <end position="221"/>
    </location>
</feature>
<name>A0A518GML5_9PLAN</name>
<feature type="transmembrane region" description="Helical" evidence="1">
    <location>
        <begin position="192"/>
        <end position="225"/>
    </location>
</feature>
<dbReference type="AlphaFoldDB" id="A0A518GML5"/>
<evidence type="ECO:0000256" key="1">
    <source>
        <dbReference type="SAM" id="Phobius"/>
    </source>
</evidence>
<feature type="transmembrane region" description="Helical" evidence="1">
    <location>
        <begin position="433"/>
        <end position="451"/>
    </location>
</feature>
<feature type="transmembrane region" description="Helical" evidence="1">
    <location>
        <begin position="267"/>
        <end position="284"/>
    </location>
</feature>
<feature type="transmembrane region" description="Helical" evidence="1">
    <location>
        <begin position="117"/>
        <end position="135"/>
    </location>
</feature>
<feature type="transmembrane region" description="Helical" evidence="1">
    <location>
        <begin position="21"/>
        <end position="39"/>
    </location>
</feature>
<gene>
    <name evidence="3" type="ORF">Spb1_17010</name>
</gene>
<feature type="transmembrane region" description="Helical" evidence="1">
    <location>
        <begin position="409"/>
        <end position="427"/>
    </location>
</feature>
<accession>A0A518GML5</accession>
<keyword evidence="4" id="KW-1185">Reference proteome</keyword>
<evidence type="ECO:0000313" key="4">
    <source>
        <dbReference type="Proteomes" id="UP000315349"/>
    </source>
</evidence>
<dbReference type="RefSeq" id="WP_145298139.1">
    <property type="nucleotide sequence ID" value="NZ_CP036299.1"/>
</dbReference>
<dbReference type="InterPro" id="IPR038731">
    <property type="entry name" value="RgtA/B/C-like"/>
</dbReference>